<proteinExistence type="predicted"/>
<dbReference type="RefSeq" id="WP_189644107.1">
    <property type="nucleotide sequence ID" value="NZ_BNAL01000055.1"/>
</dbReference>
<keyword evidence="3" id="KW-1185">Reference proteome</keyword>
<gene>
    <name evidence="2" type="ORF">GCM10017783_25180</name>
</gene>
<reference evidence="3" key="1">
    <citation type="journal article" date="2019" name="Int. J. Syst. Evol. Microbiol.">
        <title>The Global Catalogue of Microorganisms (GCM) 10K type strain sequencing project: providing services to taxonomists for standard genome sequencing and annotation.</title>
        <authorList>
            <consortium name="The Broad Institute Genomics Platform"/>
            <consortium name="The Broad Institute Genome Sequencing Center for Infectious Disease"/>
            <person name="Wu L."/>
            <person name="Ma J."/>
        </authorList>
    </citation>
    <scope>NUCLEOTIDE SEQUENCE [LARGE SCALE GENOMIC DNA]</scope>
    <source>
        <strain evidence="3">CGMCC 1.18439</strain>
    </source>
</reference>
<evidence type="ECO:0000313" key="3">
    <source>
        <dbReference type="Proteomes" id="UP000632154"/>
    </source>
</evidence>
<feature type="region of interest" description="Disordered" evidence="1">
    <location>
        <begin position="1"/>
        <end position="44"/>
    </location>
</feature>
<organism evidence="2 3">
    <name type="scientific">Deinococcus piscis</name>
    <dbReference type="NCBI Taxonomy" id="394230"/>
    <lineage>
        <taxon>Bacteria</taxon>
        <taxon>Thermotogati</taxon>
        <taxon>Deinococcota</taxon>
        <taxon>Deinococci</taxon>
        <taxon>Deinococcales</taxon>
        <taxon>Deinococcaceae</taxon>
        <taxon>Deinococcus</taxon>
    </lineage>
</organism>
<comment type="caution">
    <text evidence="2">The sequence shown here is derived from an EMBL/GenBank/DDBJ whole genome shotgun (WGS) entry which is preliminary data.</text>
</comment>
<feature type="compositionally biased region" description="Pro residues" evidence="1">
    <location>
        <begin position="8"/>
        <end position="20"/>
    </location>
</feature>
<evidence type="ECO:0000313" key="2">
    <source>
        <dbReference type="EMBL" id="GHG11876.1"/>
    </source>
</evidence>
<protein>
    <submittedName>
        <fullName evidence="2">Uncharacterized protein</fullName>
    </submittedName>
</protein>
<accession>A0ABQ3KBM4</accession>
<evidence type="ECO:0000256" key="1">
    <source>
        <dbReference type="SAM" id="MobiDB-lite"/>
    </source>
</evidence>
<name>A0ABQ3KBM4_9DEIO</name>
<sequence length="82" mass="8947">MSHRPDPLYLPPTGPLPDPNPETGDPAHPQGLPRAGVSETHQGANLLLPAGTHQAFYECLVREKAERKAANVAKNRPKKKKH</sequence>
<dbReference type="EMBL" id="BNAL01000055">
    <property type="protein sequence ID" value="GHG11876.1"/>
    <property type="molecule type" value="Genomic_DNA"/>
</dbReference>
<dbReference type="Proteomes" id="UP000632154">
    <property type="component" value="Unassembled WGS sequence"/>
</dbReference>